<evidence type="ECO:0000256" key="2">
    <source>
        <dbReference type="ARBA" id="ARBA00007866"/>
    </source>
</evidence>
<dbReference type="Pfam" id="PF00116">
    <property type="entry name" value="COX2"/>
    <property type="match status" value="1"/>
</dbReference>
<dbReference type="PROSITE" id="PS00078">
    <property type="entry name" value="COX2"/>
    <property type="match status" value="1"/>
</dbReference>
<sequence length="285" mass="30448">MHAHRVQRVPCNGNGGGDRLVGHRLDDRAVRVVHFVHGVPSFVRTSRGAGVLFRFGAIAAGGLALSACAGPLSALQPEGPAARGIGTLWWVMLAAGTAIFLVVASVLMLAFVRPAWLRRFGEARLILWGGLVVPLVILSGLVTAALALGERVLVVGRGEALRIEAVARQWTWRFRYPGGYETDDLLHLPAGRDVDIVLTSEDVIHGFWVPRLGGKLDAIPGHVNVIRLRADRPGTYGGVCAEYCGIGHAPMRFSVEAHEPDAFARIVGPSDDTRQDTAPDGEGGQ</sequence>
<evidence type="ECO:0000256" key="1">
    <source>
        <dbReference type="ARBA" id="ARBA00004141"/>
    </source>
</evidence>
<dbReference type="CDD" id="cd04213">
    <property type="entry name" value="CuRO_CcO_Caa3_II"/>
    <property type="match status" value="1"/>
</dbReference>
<dbReference type="InterPro" id="IPR008972">
    <property type="entry name" value="Cupredoxin"/>
</dbReference>
<comment type="similarity">
    <text evidence="2">Belongs to the cytochrome c oxidase subunit 2 family.</text>
</comment>
<gene>
    <name evidence="17" type="primary">coxB</name>
    <name evidence="17" type="ORF">GH266_08910</name>
</gene>
<name>A0A857C6V9_9HYPH</name>
<evidence type="ECO:0000256" key="12">
    <source>
        <dbReference type="ARBA" id="ARBA00031399"/>
    </source>
</evidence>
<keyword evidence="7" id="KW-0249">Electron transport</keyword>
<evidence type="ECO:0000256" key="7">
    <source>
        <dbReference type="ARBA" id="ARBA00022982"/>
    </source>
</evidence>
<dbReference type="PANTHER" id="PTHR22888:SF9">
    <property type="entry name" value="CYTOCHROME C OXIDASE SUBUNIT 2"/>
    <property type="match status" value="1"/>
</dbReference>
<comment type="catalytic activity">
    <reaction evidence="13">
        <text>4 Fe(II)-[cytochrome c] + O2 + 8 H(+)(in) = 4 Fe(III)-[cytochrome c] + 2 H2O + 4 H(+)(out)</text>
        <dbReference type="Rhea" id="RHEA:11436"/>
        <dbReference type="Rhea" id="RHEA-COMP:10350"/>
        <dbReference type="Rhea" id="RHEA-COMP:14399"/>
        <dbReference type="ChEBI" id="CHEBI:15377"/>
        <dbReference type="ChEBI" id="CHEBI:15378"/>
        <dbReference type="ChEBI" id="CHEBI:15379"/>
        <dbReference type="ChEBI" id="CHEBI:29033"/>
        <dbReference type="ChEBI" id="CHEBI:29034"/>
        <dbReference type="EC" id="7.1.1.9"/>
    </reaction>
</comment>
<dbReference type="OrthoDB" id="9781261at2"/>
<dbReference type="NCBIfam" id="TIGR02866">
    <property type="entry name" value="CoxB"/>
    <property type="match status" value="1"/>
</dbReference>
<dbReference type="AlphaFoldDB" id="A0A857C6V9"/>
<evidence type="ECO:0000256" key="4">
    <source>
        <dbReference type="ARBA" id="ARBA00022660"/>
    </source>
</evidence>
<evidence type="ECO:0000256" key="3">
    <source>
        <dbReference type="ARBA" id="ARBA00022448"/>
    </source>
</evidence>
<dbReference type="InterPro" id="IPR034236">
    <property type="entry name" value="CuRO_CcO_Caa3_II"/>
</dbReference>
<keyword evidence="10 15" id="KW-0472">Membrane</keyword>
<evidence type="ECO:0000256" key="11">
    <source>
        <dbReference type="ARBA" id="ARBA00024688"/>
    </source>
</evidence>
<feature type="transmembrane region" description="Helical" evidence="15">
    <location>
        <begin position="87"/>
        <end position="113"/>
    </location>
</feature>
<feature type="transmembrane region" description="Helical" evidence="15">
    <location>
        <begin position="125"/>
        <end position="148"/>
    </location>
</feature>
<keyword evidence="17" id="KW-0560">Oxidoreductase</keyword>
<comment type="function">
    <text evidence="11">Subunits I and II form the functional core of the enzyme complex. Electrons originating in cytochrome c are transferred via heme a and Cu(A) to the binuclear center formed by heme a3 and Cu(B).</text>
</comment>
<keyword evidence="5 15" id="KW-0812">Transmembrane</keyword>
<evidence type="ECO:0000256" key="15">
    <source>
        <dbReference type="SAM" id="Phobius"/>
    </source>
</evidence>
<reference evidence="17 18" key="1">
    <citation type="submission" date="2019-12" db="EMBL/GenBank/DDBJ databases">
        <title>The genome of Stappia indica PHM037.</title>
        <authorList>
            <person name="Kacar D."/>
            <person name="Galan B."/>
            <person name="Canedo L."/>
            <person name="Rodriguez P."/>
            <person name="de la Calle F."/>
            <person name="Garcia J.L."/>
        </authorList>
    </citation>
    <scope>NUCLEOTIDE SEQUENCE [LARGE SCALE GENOMIC DNA]</scope>
    <source>
        <strain evidence="17 18">PHM037</strain>
    </source>
</reference>
<dbReference type="PROSITE" id="PS50857">
    <property type="entry name" value="COX2_CUA"/>
    <property type="match status" value="1"/>
</dbReference>
<keyword evidence="9" id="KW-0186">Copper</keyword>
<evidence type="ECO:0000256" key="13">
    <source>
        <dbReference type="ARBA" id="ARBA00047816"/>
    </source>
</evidence>
<dbReference type="GO" id="GO:0005507">
    <property type="term" value="F:copper ion binding"/>
    <property type="evidence" value="ECO:0007669"/>
    <property type="project" value="InterPro"/>
</dbReference>
<dbReference type="InterPro" id="IPR001505">
    <property type="entry name" value="Copper_CuA"/>
</dbReference>
<feature type="domain" description="Cytochrome oxidase subunit II copper A binding" evidence="16">
    <location>
        <begin position="158"/>
        <end position="269"/>
    </location>
</feature>
<dbReference type="GO" id="GO:0004129">
    <property type="term" value="F:cytochrome-c oxidase activity"/>
    <property type="evidence" value="ECO:0007669"/>
    <property type="project" value="UniProtKB-EC"/>
</dbReference>
<evidence type="ECO:0000256" key="6">
    <source>
        <dbReference type="ARBA" id="ARBA00022723"/>
    </source>
</evidence>
<dbReference type="Gene3D" id="2.60.40.420">
    <property type="entry name" value="Cupredoxins - blue copper proteins"/>
    <property type="match status" value="1"/>
</dbReference>
<evidence type="ECO:0000256" key="14">
    <source>
        <dbReference type="SAM" id="MobiDB-lite"/>
    </source>
</evidence>
<evidence type="ECO:0000256" key="5">
    <source>
        <dbReference type="ARBA" id="ARBA00022692"/>
    </source>
</evidence>
<proteinExistence type="inferred from homology"/>
<accession>A0A857C6V9</accession>
<evidence type="ECO:0000259" key="16">
    <source>
        <dbReference type="PROSITE" id="PS50857"/>
    </source>
</evidence>
<keyword evidence="6" id="KW-0479">Metal-binding</keyword>
<dbReference type="InterPro" id="IPR002429">
    <property type="entry name" value="CcO_II-like_C"/>
</dbReference>
<dbReference type="GO" id="GO:0016491">
    <property type="term" value="F:oxidoreductase activity"/>
    <property type="evidence" value="ECO:0007669"/>
    <property type="project" value="UniProtKB-KW"/>
</dbReference>
<dbReference type="GO" id="GO:0042773">
    <property type="term" value="P:ATP synthesis coupled electron transport"/>
    <property type="evidence" value="ECO:0007669"/>
    <property type="project" value="TreeGrafter"/>
</dbReference>
<keyword evidence="8 15" id="KW-1133">Transmembrane helix</keyword>
<dbReference type="InterPro" id="IPR045187">
    <property type="entry name" value="CcO_II"/>
</dbReference>
<evidence type="ECO:0000256" key="9">
    <source>
        <dbReference type="ARBA" id="ARBA00023008"/>
    </source>
</evidence>
<feature type="region of interest" description="Disordered" evidence="14">
    <location>
        <begin position="266"/>
        <end position="285"/>
    </location>
</feature>
<dbReference type="EMBL" id="CP046908">
    <property type="protein sequence ID" value="QGZ34619.1"/>
    <property type="molecule type" value="Genomic_DNA"/>
</dbReference>
<evidence type="ECO:0000313" key="18">
    <source>
        <dbReference type="Proteomes" id="UP000435648"/>
    </source>
</evidence>
<keyword evidence="3" id="KW-0813">Transport</keyword>
<dbReference type="Proteomes" id="UP000435648">
    <property type="component" value="Chromosome"/>
</dbReference>
<protein>
    <recommendedName>
        <fullName evidence="12">Cytochrome aa3 subunit 2</fullName>
    </recommendedName>
</protein>
<comment type="subcellular location">
    <subcellularLocation>
        <location evidence="1">Membrane</location>
        <topology evidence="1">Multi-pass membrane protein</topology>
    </subcellularLocation>
</comment>
<dbReference type="SUPFAM" id="SSF49503">
    <property type="entry name" value="Cupredoxins"/>
    <property type="match status" value="1"/>
</dbReference>
<organism evidence="17 18">
    <name type="scientific">Stappia indica</name>
    <dbReference type="NCBI Taxonomy" id="538381"/>
    <lineage>
        <taxon>Bacteria</taxon>
        <taxon>Pseudomonadati</taxon>
        <taxon>Pseudomonadota</taxon>
        <taxon>Alphaproteobacteria</taxon>
        <taxon>Hyphomicrobiales</taxon>
        <taxon>Stappiaceae</taxon>
        <taxon>Stappia</taxon>
    </lineage>
</organism>
<dbReference type="KEGG" id="siw:GH266_08910"/>
<feature type="transmembrane region" description="Helical" evidence="15">
    <location>
        <begin position="51"/>
        <end position="75"/>
    </location>
</feature>
<evidence type="ECO:0000256" key="8">
    <source>
        <dbReference type="ARBA" id="ARBA00022989"/>
    </source>
</evidence>
<keyword evidence="4" id="KW-0679">Respiratory chain</keyword>
<evidence type="ECO:0000313" key="17">
    <source>
        <dbReference type="EMBL" id="QGZ34619.1"/>
    </source>
</evidence>
<dbReference type="InterPro" id="IPR014222">
    <property type="entry name" value="Cyt_c_oxidase_su2"/>
</dbReference>
<dbReference type="PANTHER" id="PTHR22888">
    <property type="entry name" value="CYTOCHROME C OXIDASE, SUBUNIT II"/>
    <property type="match status" value="1"/>
</dbReference>
<evidence type="ECO:0000256" key="10">
    <source>
        <dbReference type="ARBA" id="ARBA00023136"/>
    </source>
</evidence>
<dbReference type="GO" id="GO:0016020">
    <property type="term" value="C:membrane"/>
    <property type="evidence" value="ECO:0007669"/>
    <property type="project" value="UniProtKB-SubCell"/>
</dbReference>